<dbReference type="EMBL" id="JAKIKS010000338">
    <property type="protein sequence ID" value="MCL1128058.1"/>
    <property type="molecule type" value="Genomic_DNA"/>
</dbReference>
<gene>
    <name evidence="1" type="ORF">L2764_27390</name>
</gene>
<organism evidence="1 2">
    <name type="scientific">Shewanella surugensis</name>
    <dbReference type="NCBI Taxonomy" id="212020"/>
    <lineage>
        <taxon>Bacteria</taxon>
        <taxon>Pseudomonadati</taxon>
        <taxon>Pseudomonadota</taxon>
        <taxon>Gammaproteobacteria</taxon>
        <taxon>Alteromonadales</taxon>
        <taxon>Shewanellaceae</taxon>
        <taxon>Shewanella</taxon>
    </lineage>
</organism>
<accession>A0ABT0LK48</accession>
<protein>
    <submittedName>
        <fullName evidence="1">Uncharacterized protein</fullName>
    </submittedName>
</protein>
<dbReference type="Gene3D" id="2.160.20.10">
    <property type="entry name" value="Single-stranded right-handed beta-helix, Pectin lyase-like"/>
    <property type="match status" value="1"/>
</dbReference>
<dbReference type="SUPFAM" id="SSF51126">
    <property type="entry name" value="Pectin lyase-like"/>
    <property type="match status" value="1"/>
</dbReference>
<dbReference type="Proteomes" id="UP001203423">
    <property type="component" value="Unassembled WGS sequence"/>
</dbReference>
<dbReference type="InterPro" id="IPR022441">
    <property type="entry name" value="Para_beta_helix_rpt-2"/>
</dbReference>
<sequence>MKQSYLHGTSDTVALYLDAESNYNKILDNEIEVNTAQQLMALDGSAHNKIENNYFILNDNGGIYLYRNCGEGGTVHHQKPSFNQIKANYFSYNNISDNNSNNPAIYISANNGQQSYCTDDDEALNEATTYANIMVPSFRPDAKAETIDFECLIATNSEGYYKYLTCPRAGSHFVNKD</sequence>
<reference evidence="1 2" key="1">
    <citation type="submission" date="2022-01" db="EMBL/GenBank/DDBJ databases">
        <title>Whole genome-based taxonomy of the Shewanellaceae.</title>
        <authorList>
            <person name="Martin-Rodriguez A.J."/>
        </authorList>
    </citation>
    <scope>NUCLEOTIDE SEQUENCE [LARGE SCALE GENOMIC DNA]</scope>
    <source>
        <strain evidence="1 2">DSM 17177</strain>
    </source>
</reference>
<name>A0ABT0LK48_9GAMM</name>
<evidence type="ECO:0000313" key="2">
    <source>
        <dbReference type="Proteomes" id="UP001203423"/>
    </source>
</evidence>
<dbReference type="InterPro" id="IPR012334">
    <property type="entry name" value="Pectin_lyas_fold"/>
</dbReference>
<dbReference type="InterPro" id="IPR011050">
    <property type="entry name" value="Pectin_lyase_fold/virulence"/>
</dbReference>
<dbReference type="NCBIfam" id="TIGR03804">
    <property type="entry name" value="para_beta_helix"/>
    <property type="match status" value="1"/>
</dbReference>
<comment type="caution">
    <text evidence="1">The sequence shown here is derived from an EMBL/GenBank/DDBJ whole genome shotgun (WGS) entry which is preliminary data.</text>
</comment>
<proteinExistence type="predicted"/>
<evidence type="ECO:0000313" key="1">
    <source>
        <dbReference type="EMBL" id="MCL1128058.1"/>
    </source>
</evidence>
<keyword evidence="2" id="KW-1185">Reference proteome</keyword>